<dbReference type="SUPFAM" id="SSF56112">
    <property type="entry name" value="Protein kinase-like (PK-like)"/>
    <property type="match status" value="1"/>
</dbReference>
<dbReference type="Proteomes" id="UP001562425">
    <property type="component" value="Unassembled WGS sequence"/>
</dbReference>
<dbReference type="PROSITE" id="PS00108">
    <property type="entry name" value="PROTEIN_KINASE_ST"/>
    <property type="match status" value="1"/>
</dbReference>
<dbReference type="InterPro" id="IPR008271">
    <property type="entry name" value="Ser/Thr_kinase_AS"/>
</dbReference>
<dbReference type="EMBL" id="JBEHCU010007149">
    <property type="protein sequence ID" value="KAL1395429.1"/>
    <property type="molecule type" value="Genomic_DNA"/>
</dbReference>
<dbReference type="InterPro" id="IPR011009">
    <property type="entry name" value="Kinase-like_dom_sf"/>
</dbReference>
<dbReference type="PROSITE" id="PS50011">
    <property type="entry name" value="PROTEIN_KINASE_DOM"/>
    <property type="match status" value="1"/>
</dbReference>
<dbReference type="InterPro" id="IPR000719">
    <property type="entry name" value="Prot_kinase_dom"/>
</dbReference>
<keyword evidence="3" id="KW-1185">Reference proteome</keyword>
<gene>
    <name evidence="2" type="ORF">pipiens_011260</name>
</gene>
<proteinExistence type="predicted"/>
<accession>A0ABD1DAA7</accession>
<comment type="caution">
    <text evidence="2">The sequence shown here is derived from an EMBL/GenBank/DDBJ whole genome shotgun (WGS) entry which is preliminary data.</text>
</comment>
<evidence type="ECO:0000313" key="3">
    <source>
        <dbReference type="Proteomes" id="UP001562425"/>
    </source>
</evidence>
<dbReference type="AlphaFoldDB" id="A0ABD1DAA7"/>
<organism evidence="2 3">
    <name type="scientific">Culex pipiens pipiens</name>
    <name type="common">Northern house mosquito</name>
    <dbReference type="NCBI Taxonomy" id="38569"/>
    <lineage>
        <taxon>Eukaryota</taxon>
        <taxon>Metazoa</taxon>
        <taxon>Ecdysozoa</taxon>
        <taxon>Arthropoda</taxon>
        <taxon>Hexapoda</taxon>
        <taxon>Insecta</taxon>
        <taxon>Pterygota</taxon>
        <taxon>Neoptera</taxon>
        <taxon>Endopterygota</taxon>
        <taxon>Diptera</taxon>
        <taxon>Nematocera</taxon>
        <taxon>Culicoidea</taxon>
        <taxon>Culicidae</taxon>
        <taxon>Culicinae</taxon>
        <taxon>Culicini</taxon>
        <taxon>Culex</taxon>
        <taxon>Culex</taxon>
    </lineage>
</organism>
<evidence type="ECO:0000259" key="1">
    <source>
        <dbReference type="PROSITE" id="PS50011"/>
    </source>
</evidence>
<evidence type="ECO:0000313" key="2">
    <source>
        <dbReference type="EMBL" id="KAL1395429.1"/>
    </source>
</evidence>
<reference evidence="2 3" key="1">
    <citation type="submission" date="2024-05" db="EMBL/GenBank/DDBJ databases">
        <title>Culex pipiens pipiens assembly and annotation.</title>
        <authorList>
            <person name="Alout H."/>
            <person name="Durand T."/>
        </authorList>
    </citation>
    <scope>NUCLEOTIDE SEQUENCE [LARGE SCALE GENOMIC DNA]</scope>
    <source>
        <strain evidence="2">HA-2024</strain>
        <tissue evidence="2">Whole body</tissue>
    </source>
</reference>
<name>A0ABD1DAA7_CULPP</name>
<dbReference type="Gene3D" id="1.10.510.10">
    <property type="entry name" value="Transferase(Phosphotransferase) domain 1"/>
    <property type="match status" value="1"/>
</dbReference>
<sequence>MCLQTPFIDALDFSENLDHEENYYDKMIPVESQLYLLVALKRVHEFNVIHRDVKPRNFLYNRFCSWT</sequence>
<protein>
    <recommendedName>
        <fullName evidence="1">Protein kinase domain-containing protein</fullName>
    </recommendedName>
</protein>
<feature type="domain" description="Protein kinase" evidence="1">
    <location>
        <begin position="1"/>
        <end position="67"/>
    </location>
</feature>